<organism evidence="3 4">
    <name type="scientific">Streptomyces avidinii</name>
    <dbReference type="NCBI Taxonomy" id="1895"/>
    <lineage>
        <taxon>Bacteria</taxon>
        <taxon>Bacillati</taxon>
        <taxon>Actinomycetota</taxon>
        <taxon>Actinomycetes</taxon>
        <taxon>Kitasatosporales</taxon>
        <taxon>Streptomycetaceae</taxon>
        <taxon>Streptomyces</taxon>
    </lineage>
</organism>
<feature type="domain" description="STAS" evidence="2">
    <location>
        <begin position="20"/>
        <end position="120"/>
    </location>
</feature>
<dbReference type="PROSITE" id="PS50801">
    <property type="entry name" value="STAS"/>
    <property type="match status" value="1"/>
</dbReference>
<evidence type="ECO:0000313" key="3">
    <source>
        <dbReference type="EMBL" id="MBP2034798.1"/>
    </source>
</evidence>
<dbReference type="CDD" id="cd07043">
    <property type="entry name" value="STAS_anti-anti-sigma_factors"/>
    <property type="match status" value="1"/>
</dbReference>
<feature type="compositionally biased region" description="Basic and acidic residues" evidence="1">
    <location>
        <begin position="132"/>
        <end position="143"/>
    </location>
</feature>
<feature type="compositionally biased region" description="Low complexity" evidence="1">
    <location>
        <begin position="120"/>
        <end position="131"/>
    </location>
</feature>
<protein>
    <submittedName>
        <fullName evidence="3">Anti-anti-sigma regulatory factor</fullName>
    </submittedName>
</protein>
<dbReference type="RefSeq" id="WP_189965470.1">
    <property type="nucleotide sequence ID" value="NZ_BMVL01000002.1"/>
</dbReference>
<dbReference type="InterPro" id="IPR002645">
    <property type="entry name" value="STAS_dom"/>
</dbReference>
<dbReference type="Gene3D" id="3.30.750.24">
    <property type="entry name" value="STAS domain"/>
    <property type="match status" value="1"/>
</dbReference>
<proteinExistence type="predicted"/>
<evidence type="ECO:0000256" key="1">
    <source>
        <dbReference type="SAM" id="MobiDB-lite"/>
    </source>
</evidence>
<evidence type="ECO:0000313" key="4">
    <source>
        <dbReference type="Proteomes" id="UP001519310"/>
    </source>
</evidence>
<evidence type="ECO:0000259" key="2">
    <source>
        <dbReference type="PROSITE" id="PS50801"/>
    </source>
</evidence>
<dbReference type="SUPFAM" id="SSF52091">
    <property type="entry name" value="SpoIIaa-like"/>
    <property type="match status" value="1"/>
</dbReference>
<name>A0ABS4KXN4_STRAV</name>
<feature type="region of interest" description="Disordered" evidence="1">
    <location>
        <begin position="120"/>
        <end position="143"/>
    </location>
</feature>
<dbReference type="InterPro" id="IPR036513">
    <property type="entry name" value="STAS_dom_sf"/>
</dbReference>
<comment type="caution">
    <text evidence="3">The sequence shown here is derived from an EMBL/GenBank/DDBJ whole genome shotgun (WGS) entry which is preliminary data.</text>
</comment>
<accession>A0ABS4KXN4</accession>
<dbReference type="Pfam" id="PF01740">
    <property type="entry name" value="STAS"/>
    <property type="match status" value="1"/>
</dbReference>
<dbReference type="Proteomes" id="UP001519310">
    <property type="component" value="Unassembled WGS sequence"/>
</dbReference>
<gene>
    <name evidence="3" type="ORF">J2Z77_000582</name>
</gene>
<sequence length="143" mass="16040">MDFRLMTRRYGPTMHLTPTGELDLETRAALDEVQARLEGVAAVACDMRHLTFMDVTGLHGLTAFARRLGARGIAFFAYNWQPQPRNLMDLVDRLYPPAGHDRNRPTHLLRRSLQDSADAARAMGAALAQQDAARRTADAPRQR</sequence>
<dbReference type="EMBL" id="JAGGLQ010000001">
    <property type="protein sequence ID" value="MBP2034798.1"/>
    <property type="molecule type" value="Genomic_DNA"/>
</dbReference>
<reference evidence="3 4" key="1">
    <citation type="submission" date="2021-03" db="EMBL/GenBank/DDBJ databases">
        <title>Genomic Encyclopedia of Type Strains, Phase IV (KMG-IV): sequencing the most valuable type-strain genomes for metagenomic binning, comparative biology and taxonomic classification.</title>
        <authorList>
            <person name="Goeker M."/>
        </authorList>
    </citation>
    <scope>NUCLEOTIDE SEQUENCE [LARGE SCALE GENOMIC DNA]</scope>
    <source>
        <strain evidence="3 4">DSM 40526</strain>
    </source>
</reference>
<keyword evidence="4" id="KW-1185">Reference proteome</keyword>